<evidence type="ECO:0000256" key="7">
    <source>
        <dbReference type="RuleBase" id="RU367151"/>
    </source>
</evidence>
<dbReference type="InterPro" id="IPR014133">
    <property type="entry name" value="Cry_DASH"/>
</dbReference>
<evidence type="ECO:0000256" key="1">
    <source>
        <dbReference type="ARBA" id="ARBA00005862"/>
    </source>
</evidence>
<feature type="binding site" evidence="6">
    <location>
        <begin position="387"/>
        <end position="389"/>
    </location>
    <ligand>
        <name>FAD</name>
        <dbReference type="ChEBI" id="CHEBI:57692"/>
    </ligand>
</feature>
<keyword evidence="3 6" id="KW-0285">Flavoprotein</keyword>
<dbReference type="eggNOG" id="COG0415">
    <property type="taxonomic scope" value="Bacteria"/>
</dbReference>
<evidence type="ECO:0000256" key="6">
    <source>
        <dbReference type="PIRSR" id="PIRSR602081-1"/>
    </source>
</evidence>
<dbReference type="RefSeq" id="WP_014783817.1">
    <property type="nucleotide sequence ID" value="NC_018013.1"/>
</dbReference>
<dbReference type="KEGG" id="asl:Aeqsu_3133"/>
<dbReference type="EMBL" id="CP003280">
    <property type="protein sequence ID" value="AFL82568.1"/>
    <property type="molecule type" value="Genomic_DNA"/>
</dbReference>
<dbReference type="PANTHER" id="PTHR11455:SF22">
    <property type="entry name" value="CRYPTOCHROME DASH"/>
    <property type="match status" value="1"/>
</dbReference>
<evidence type="ECO:0000256" key="4">
    <source>
        <dbReference type="ARBA" id="ARBA00022827"/>
    </source>
</evidence>
<dbReference type="Pfam" id="PF03441">
    <property type="entry name" value="FAD_binding_7"/>
    <property type="match status" value="1"/>
</dbReference>
<dbReference type="SUPFAM" id="SSF52425">
    <property type="entry name" value="Cryptochrome/photolyase, N-terminal domain"/>
    <property type="match status" value="1"/>
</dbReference>
<gene>
    <name evidence="9" type="ordered locus">Aeqsu_3133</name>
</gene>
<keyword evidence="4 6" id="KW-0274">FAD</keyword>
<feature type="binding site" evidence="6">
    <location>
        <position position="237"/>
    </location>
    <ligand>
        <name>FAD</name>
        <dbReference type="ChEBI" id="CHEBI:57692"/>
    </ligand>
</feature>
<dbReference type="PATRIC" id="fig|746697.3.peg.3184"/>
<dbReference type="Proteomes" id="UP000006049">
    <property type="component" value="Chromosome"/>
</dbReference>
<dbReference type="Gene3D" id="3.40.50.620">
    <property type="entry name" value="HUPs"/>
    <property type="match status" value="1"/>
</dbReference>
<dbReference type="AlphaFoldDB" id="I3Z000"/>
<dbReference type="InterPro" id="IPR005101">
    <property type="entry name" value="Cryptochr/Photolyase_FAD-bd"/>
</dbReference>
<dbReference type="GO" id="GO:0003677">
    <property type="term" value="F:DNA binding"/>
    <property type="evidence" value="ECO:0007669"/>
    <property type="project" value="TreeGrafter"/>
</dbReference>
<dbReference type="InterPro" id="IPR002081">
    <property type="entry name" value="Cryptochrome/DNA_photolyase_1"/>
</dbReference>
<dbReference type="GO" id="GO:0071949">
    <property type="term" value="F:FAD binding"/>
    <property type="evidence" value="ECO:0007669"/>
    <property type="project" value="TreeGrafter"/>
</dbReference>
<comment type="cofactor">
    <cofactor evidence="6 7">
        <name>FAD</name>
        <dbReference type="ChEBI" id="CHEBI:57692"/>
    </cofactor>
    <text evidence="6 7">Binds 1 FAD per subunit.</text>
</comment>
<dbReference type="NCBIfam" id="TIGR02765">
    <property type="entry name" value="crypto_DASH"/>
    <property type="match status" value="1"/>
</dbReference>
<evidence type="ECO:0000313" key="10">
    <source>
        <dbReference type="Proteomes" id="UP000006049"/>
    </source>
</evidence>
<feature type="domain" description="Photolyase/cryptochrome alpha/beta" evidence="8">
    <location>
        <begin position="9"/>
        <end position="142"/>
    </location>
</feature>
<dbReference type="HOGENOM" id="CLU_010348_6_2_10"/>
<evidence type="ECO:0000259" key="8">
    <source>
        <dbReference type="PROSITE" id="PS51645"/>
    </source>
</evidence>
<dbReference type="InterPro" id="IPR036155">
    <property type="entry name" value="Crypto/Photolyase_N_sf"/>
</dbReference>
<protein>
    <recommendedName>
        <fullName evidence="2 7">Cryptochrome DASH</fullName>
    </recommendedName>
</protein>
<dbReference type="PANTHER" id="PTHR11455">
    <property type="entry name" value="CRYPTOCHROME"/>
    <property type="match status" value="1"/>
</dbReference>
<comment type="cofactor">
    <cofactor evidence="7">
        <name>(6R)-5,10-methylene-5,6,7,8-tetrahydrofolate</name>
        <dbReference type="ChEBI" id="CHEBI:15636"/>
    </cofactor>
    <text evidence="7">Binds 1 5,10-methenyltetrahydrofolate (MTHF) per subunit.</text>
</comment>
<comment type="function">
    <text evidence="7">May have a photoreceptor function.</text>
</comment>
<dbReference type="STRING" id="746697.Aeqsu_3133"/>
<evidence type="ECO:0000313" key="9">
    <source>
        <dbReference type="EMBL" id="AFL82568.1"/>
    </source>
</evidence>
<accession>I3Z000</accession>
<proteinExistence type="inferred from homology"/>
<name>I3Z000_AEQSU</name>
<sequence>MKDVAIKKATALMWFKNDLRLHDNEALCNAIACNLPVIYLYCIDSRIFKSLNLGFRKADANRAIFLKQSLEDLQIKLEELGGHLIIEYGIPEDIIASYVTNYTVKQIYAEEEYAWEELQMMKKVEKLIDGTASLTTFWGKTLYHKDDIPFEISKIPLTSKAYRIPTGNQSTVREPLKEPSNLNAYDEVKSTEFPEFKILGFNSLEILEADPYVAGGESAGIDRLHYYTFETEQLTGYRWSRNKSLGMDYSSKFSPYLALGCVSPRFIYQQVKHYEEIVKKNQSTWWLVFELVWRDYFTFKGMRIGNSIFKTKGFSKKTIEFENNIDLFKRWCWGTTGIPFVDAHMRQLNKTGYISNRGRVNCASFLVHDYKVDWTWGAAYFESKLIDYDVSANWLNWHMQAYEIWYTNPIHQSLKYKSKKFIQTWIPELSHIDDNHIYLPWREESKEYNTKAYPEPIEIFSKWNRSISNILKQL</sequence>
<keyword evidence="5 7" id="KW-0157">Chromophore</keyword>
<dbReference type="InterPro" id="IPR036134">
    <property type="entry name" value="Crypto/Photolyase_FAD-like_sf"/>
</dbReference>
<reference evidence="9 10" key="1">
    <citation type="submission" date="2012-06" db="EMBL/GenBank/DDBJ databases">
        <title>The complete genome of Aequorivita sublithincola DSM 14238.</title>
        <authorList>
            <consortium name="US DOE Joint Genome Institute (JGI-PGF)"/>
            <person name="Lucas S."/>
            <person name="Copeland A."/>
            <person name="Lapidus A."/>
            <person name="Goodwin L."/>
            <person name="Pitluck S."/>
            <person name="Peters L."/>
            <person name="Munk A.C.C."/>
            <person name="Kyrpides N."/>
            <person name="Mavromatis K."/>
            <person name="Pagani I."/>
            <person name="Ivanova N."/>
            <person name="Ovchinnikova G."/>
            <person name="Zeytun A."/>
            <person name="Detter J.C."/>
            <person name="Han C."/>
            <person name="Land M."/>
            <person name="Hauser L."/>
            <person name="Markowitz V."/>
            <person name="Cheng J.-F."/>
            <person name="Hugenholtz P."/>
            <person name="Woyke T."/>
            <person name="Wu D."/>
            <person name="Tindall B."/>
            <person name="Faehnrich R."/>
            <person name="Brambilla E."/>
            <person name="Klenk H.-P."/>
            <person name="Eisen J.A."/>
        </authorList>
    </citation>
    <scope>NUCLEOTIDE SEQUENCE [LARGE SCALE GENOMIC DNA]</scope>
    <source>
        <strain evidence="10">DSM 14238 / LMG 21431 / ACAM 643 / 9-3</strain>
    </source>
</reference>
<comment type="similarity">
    <text evidence="1 7">Belongs to the DNA photolyase class-1 family.</text>
</comment>
<dbReference type="InterPro" id="IPR006050">
    <property type="entry name" value="DNA_photolyase_N"/>
</dbReference>
<dbReference type="InterPro" id="IPR014729">
    <property type="entry name" value="Rossmann-like_a/b/a_fold"/>
</dbReference>
<dbReference type="PROSITE" id="PS51645">
    <property type="entry name" value="PHR_CRY_ALPHA_BETA"/>
    <property type="match status" value="1"/>
</dbReference>
<dbReference type="Gene3D" id="1.25.40.80">
    <property type="match status" value="1"/>
</dbReference>
<feature type="binding site" evidence="6">
    <location>
        <begin position="250"/>
        <end position="254"/>
    </location>
    <ligand>
        <name>FAD</name>
        <dbReference type="ChEBI" id="CHEBI:57692"/>
    </ligand>
</feature>
<dbReference type="PRINTS" id="PR00147">
    <property type="entry name" value="DNAPHOTLYASE"/>
</dbReference>
<dbReference type="GO" id="GO:0003904">
    <property type="term" value="F:deoxyribodipyrimidine photo-lyase activity"/>
    <property type="evidence" value="ECO:0007669"/>
    <property type="project" value="TreeGrafter"/>
</dbReference>
<dbReference type="Gene3D" id="1.10.579.10">
    <property type="entry name" value="DNA Cyclobutane Dipyrimidine Photolyase, subunit A, domain 3"/>
    <property type="match status" value="1"/>
</dbReference>
<evidence type="ECO:0000256" key="3">
    <source>
        <dbReference type="ARBA" id="ARBA00022630"/>
    </source>
</evidence>
<evidence type="ECO:0000256" key="2">
    <source>
        <dbReference type="ARBA" id="ARBA00017881"/>
    </source>
</evidence>
<keyword evidence="10" id="KW-1185">Reference proteome</keyword>
<dbReference type="SUPFAM" id="SSF48173">
    <property type="entry name" value="Cryptochrome/photolyase FAD-binding domain"/>
    <property type="match status" value="1"/>
</dbReference>
<organism evidence="9 10">
    <name type="scientific">Aequorivita sublithincola (strain DSM 14238 / LMG 21431 / ACAM 643 / 9-3)</name>
    <dbReference type="NCBI Taxonomy" id="746697"/>
    <lineage>
        <taxon>Bacteria</taxon>
        <taxon>Pseudomonadati</taxon>
        <taxon>Bacteroidota</taxon>
        <taxon>Flavobacteriia</taxon>
        <taxon>Flavobacteriales</taxon>
        <taxon>Flavobacteriaceae</taxon>
        <taxon>Aequorivita</taxon>
    </lineage>
</organism>
<dbReference type="GO" id="GO:0000719">
    <property type="term" value="P:photoreactive repair"/>
    <property type="evidence" value="ECO:0007669"/>
    <property type="project" value="TreeGrafter"/>
</dbReference>
<dbReference type="Pfam" id="PF00875">
    <property type="entry name" value="DNA_photolyase"/>
    <property type="match status" value="1"/>
</dbReference>
<dbReference type="OrthoDB" id="9772484at2"/>
<evidence type="ECO:0000256" key="5">
    <source>
        <dbReference type="ARBA" id="ARBA00022991"/>
    </source>
</evidence>